<evidence type="ECO:0008006" key="5">
    <source>
        <dbReference type="Google" id="ProtNLM"/>
    </source>
</evidence>
<proteinExistence type="predicted"/>
<accession>A0A9K3CV42</accession>
<protein>
    <recommendedName>
        <fullName evidence="5">Protein kinase domain-containing protein</fullName>
    </recommendedName>
</protein>
<evidence type="ECO:0000313" key="2">
    <source>
        <dbReference type="EMBL" id="GIQ82140.1"/>
    </source>
</evidence>
<evidence type="ECO:0000256" key="1">
    <source>
        <dbReference type="PROSITE-ProRule" id="PRU10141"/>
    </source>
</evidence>
<dbReference type="InterPro" id="IPR017441">
    <property type="entry name" value="Protein_kinase_ATP_BS"/>
</dbReference>
<sequence length="170" mass="18626">MDKAGKRVKPRSKPGDYKLLKELGSGNFGSVHLAQRISDGRESNTLVIKHTQPRHSNGVKALINEDRQEAILLMRKELPTFCFALGTSQVLANGNTWYHCGTHDSAFGIHSLTHAHSTGYEVSPAGDIVHSMGFDGESYRAFRLKSLYGGVEYMPVDGTTSLPIPDAWAV</sequence>
<reference evidence="3" key="1">
    <citation type="submission" date="2016-10" db="EMBL/GenBank/DDBJ databases">
        <authorList>
            <person name="Tanifuji G."/>
            <person name="Kume K."/>
            <person name="Nakayama T."/>
            <person name="Takabayashi S."/>
            <person name="Hashimoto T."/>
        </authorList>
    </citation>
    <scope>NUCLEOTIDE SEQUENCE</scope>
    <source>
        <strain evidence="3">NY0173</strain>
    </source>
</reference>
<evidence type="ECO:0000313" key="4">
    <source>
        <dbReference type="Proteomes" id="UP000265618"/>
    </source>
</evidence>
<comment type="caution">
    <text evidence="3">The sequence shown here is derived from an EMBL/GenBank/DDBJ whole genome shotgun (WGS) entry which is preliminary data.</text>
</comment>
<dbReference type="PROSITE" id="PS00107">
    <property type="entry name" value="PROTEIN_KINASE_ATP"/>
    <property type="match status" value="1"/>
</dbReference>
<dbReference type="Gene3D" id="3.30.200.20">
    <property type="entry name" value="Phosphorylase Kinase, domain 1"/>
    <property type="match status" value="1"/>
</dbReference>
<dbReference type="Proteomes" id="UP000265618">
    <property type="component" value="Unassembled WGS sequence"/>
</dbReference>
<feature type="binding site" evidence="1">
    <location>
        <position position="49"/>
    </location>
    <ligand>
        <name>ATP</name>
        <dbReference type="ChEBI" id="CHEBI:30616"/>
    </ligand>
</feature>
<dbReference type="EMBL" id="BDIP01001213">
    <property type="protein sequence ID" value="GIQ83868.1"/>
    <property type="molecule type" value="Genomic_DNA"/>
</dbReference>
<dbReference type="AlphaFoldDB" id="A0A9K3CV42"/>
<name>A0A9K3CV42_9EUKA</name>
<reference evidence="3 4" key="2">
    <citation type="journal article" date="2018" name="PLoS ONE">
        <title>The draft genome of Kipferlia bialata reveals reductive genome evolution in fornicate parasites.</title>
        <authorList>
            <person name="Tanifuji G."/>
            <person name="Takabayashi S."/>
            <person name="Kume K."/>
            <person name="Takagi M."/>
            <person name="Nakayama T."/>
            <person name="Kamikawa R."/>
            <person name="Inagaki Y."/>
            <person name="Hashimoto T."/>
        </authorList>
    </citation>
    <scope>NUCLEOTIDE SEQUENCE [LARGE SCALE GENOMIC DNA]</scope>
    <source>
        <strain evidence="3">NY0173</strain>
    </source>
</reference>
<gene>
    <name evidence="2" type="ORF">KIPB_003225</name>
    <name evidence="3" type="ORF">KIPB_005265</name>
</gene>
<evidence type="ECO:0000313" key="3">
    <source>
        <dbReference type="EMBL" id="GIQ83868.1"/>
    </source>
</evidence>
<keyword evidence="1" id="KW-0547">Nucleotide-binding</keyword>
<dbReference type="GO" id="GO:0005524">
    <property type="term" value="F:ATP binding"/>
    <property type="evidence" value="ECO:0007669"/>
    <property type="project" value="UniProtKB-UniRule"/>
</dbReference>
<organism evidence="3 4">
    <name type="scientific">Kipferlia bialata</name>
    <dbReference type="NCBI Taxonomy" id="797122"/>
    <lineage>
        <taxon>Eukaryota</taxon>
        <taxon>Metamonada</taxon>
        <taxon>Carpediemonas-like organisms</taxon>
        <taxon>Kipferlia</taxon>
    </lineage>
</organism>
<keyword evidence="1" id="KW-0067">ATP-binding</keyword>
<dbReference type="EMBL" id="BDIP01000602">
    <property type="protein sequence ID" value="GIQ82140.1"/>
    <property type="molecule type" value="Genomic_DNA"/>
</dbReference>
<dbReference type="SUPFAM" id="SSF56112">
    <property type="entry name" value="Protein kinase-like (PK-like)"/>
    <property type="match status" value="1"/>
</dbReference>
<dbReference type="InterPro" id="IPR011009">
    <property type="entry name" value="Kinase-like_dom_sf"/>
</dbReference>
<keyword evidence="4" id="KW-1185">Reference proteome</keyword>